<name>A0A1I4HM42_9BACI</name>
<reference evidence="2" key="1">
    <citation type="submission" date="2016-10" db="EMBL/GenBank/DDBJ databases">
        <authorList>
            <person name="Varghese N."/>
            <person name="Submissions S."/>
        </authorList>
    </citation>
    <scope>NUCLEOTIDE SEQUENCE [LARGE SCALE GENOMIC DNA]</scope>
    <source>
        <strain evidence="2">CGMCC 1.4250</strain>
    </source>
</reference>
<proteinExistence type="predicted"/>
<dbReference type="RefSeq" id="WP_091481252.1">
    <property type="nucleotide sequence ID" value="NZ_FOTR01000001.1"/>
</dbReference>
<evidence type="ECO:0000313" key="2">
    <source>
        <dbReference type="Proteomes" id="UP000198565"/>
    </source>
</evidence>
<protein>
    <submittedName>
        <fullName evidence="1">Uncharacterized protein</fullName>
    </submittedName>
</protein>
<dbReference type="AlphaFoldDB" id="A0A1I4HM42"/>
<gene>
    <name evidence="1" type="ORF">SAMN04487943_101520</name>
</gene>
<evidence type="ECO:0000313" key="1">
    <source>
        <dbReference type="EMBL" id="SFL43245.1"/>
    </source>
</evidence>
<dbReference type="Proteomes" id="UP000198565">
    <property type="component" value="Unassembled WGS sequence"/>
</dbReference>
<organism evidence="1 2">
    <name type="scientific">Gracilibacillus orientalis</name>
    <dbReference type="NCBI Taxonomy" id="334253"/>
    <lineage>
        <taxon>Bacteria</taxon>
        <taxon>Bacillati</taxon>
        <taxon>Bacillota</taxon>
        <taxon>Bacilli</taxon>
        <taxon>Bacillales</taxon>
        <taxon>Bacillaceae</taxon>
        <taxon>Gracilibacillus</taxon>
    </lineage>
</organism>
<sequence length="184" mass="21908">MAVQYTNFRGDEYFLHVRKTNKGNPTYYFKKDDPDTSIDSIPEGYEIYEHPNGRVFLTKQSKRKITSEEVQLIKESMEINSPIKDYKLDIRQKSIYLYTYENPVPFDENPVIVEALSDPKYKTYDAQLCFTLLDKNTRAFQVERKSYTGERDDQWLFLEESADLKELVDKYVQHLGQESYFELF</sequence>
<dbReference type="EMBL" id="FOTR01000001">
    <property type="protein sequence ID" value="SFL43245.1"/>
    <property type="molecule type" value="Genomic_DNA"/>
</dbReference>
<keyword evidence="2" id="KW-1185">Reference proteome</keyword>
<dbReference type="OrthoDB" id="528637at2"/>
<accession>A0A1I4HM42</accession>